<name>A0A7Y2E9M3_UNCEI</name>
<comment type="caution">
    <text evidence="1">The sequence shown here is derived from an EMBL/GenBank/DDBJ whole genome shotgun (WGS) entry which is preliminary data.</text>
</comment>
<proteinExistence type="predicted"/>
<organism evidence="1 2">
    <name type="scientific">Eiseniibacteriota bacterium</name>
    <dbReference type="NCBI Taxonomy" id="2212470"/>
    <lineage>
        <taxon>Bacteria</taxon>
        <taxon>Candidatus Eiseniibacteriota</taxon>
    </lineage>
</organism>
<evidence type="ECO:0000313" key="1">
    <source>
        <dbReference type="EMBL" id="NNF07120.1"/>
    </source>
</evidence>
<dbReference type="Proteomes" id="UP000547674">
    <property type="component" value="Unassembled WGS sequence"/>
</dbReference>
<accession>A0A7Y2E9M3</accession>
<dbReference type="EMBL" id="JABDJR010000406">
    <property type="protein sequence ID" value="NNF07120.1"/>
    <property type="molecule type" value="Genomic_DNA"/>
</dbReference>
<dbReference type="Pfam" id="PF16264">
    <property type="entry name" value="SatD"/>
    <property type="match status" value="1"/>
</dbReference>
<evidence type="ECO:0000313" key="2">
    <source>
        <dbReference type="Proteomes" id="UP000547674"/>
    </source>
</evidence>
<sequence length="217" mass="24516">MQRKLYVLLGEVEEDSTVVASQELLDRLEEALGRMNDQFSDCMFTPITRTSGFPEFIGVLTTHKPIYVLARTLAEACYPLNVHLALGKGEVHTLETEDPEAMDGPAYDLAGELLYRARRDGRLLFVDTSEPQFDDLFNALMLLVQRTFQQWTERQWQVVGLYREHGRQSEVAERLQVSQQSVSSTLAGAGWRVLAEVEDNLSKVLSDPLSELLGKPQ</sequence>
<gene>
    <name evidence="1" type="ORF">HKN21_10200</name>
</gene>
<reference evidence="1 2" key="1">
    <citation type="submission" date="2020-03" db="EMBL/GenBank/DDBJ databases">
        <title>Metabolic flexibility allows generalist bacteria to become dominant in a frequently disturbed ecosystem.</title>
        <authorList>
            <person name="Chen Y.-J."/>
            <person name="Leung P.M."/>
            <person name="Bay S.K."/>
            <person name="Hugenholtz P."/>
            <person name="Kessler A.J."/>
            <person name="Shelley G."/>
            <person name="Waite D.W."/>
            <person name="Cook P.L."/>
            <person name="Greening C."/>
        </authorList>
    </citation>
    <scope>NUCLEOTIDE SEQUENCE [LARGE SCALE GENOMIC DNA]</scope>
    <source>
        <strain evidence="1">SS_bin_28</strain>
    </source>
</reference>
<dbReference type="AlphaFoldDB" id="A0A7Y2E9M3"/>
<protein>
    <recommendedName>
        <fullName evidence="3">SatD family (SatD)</fullName>
    </recommendedName>
</protein>
<evidence type="ECO:0008006" key="3">
    <source>
        <dbReference type="Google" id="ProtNLM"/>
    </source>
</evidence>
<dbReference type="InterPro" id="IPR032580">
    <property type="entry name" value="SatD"/>
</dbReference>